<evidence type="ECO:0000256" key="1">
    <source>
        <dbReference type="SAM" id="MobiDB-lite"/>
    </source>
</evidence>
<feature type="region of interest" description="Disordered" evidence="1">
    <location>
        <begin position="53"/>
        <end position="100"/>
    </location>
</feature>
<dbReference type="EMBL" id="NMUH01007102">
    <property type="protein sequence ID" value="MQM16647.1"/>
    <property type="molecule type" value="Genomic_DNA"/>
</dbReference>
<accession>A0A843XBM9</accession>
<dbReference type="Proteomes" id="UP000652761">
    <property type="component" value="Unassembled WGS sequence"/>
</dbReference>
<gene>
    <name evidence="2" type="ORF">Taro_049604</name>
</gene>
<protein>
    <submittedName>
        <fullName evidence="2">Uncharacterized protein</fullName>
    </submittedName>
</protein>
<organism evidence="2 3">
    <name type="scientific">Colocasia esculenta</name>
    <name type="common">Wild taro</name>
    <name type="synonym">Arum esculentum</name>
    <dbReference type="NCBI Taxonomy" id="4460"/>
    <lineage>
        <taxon>Eukaryota</taxon>
        <taxon>Viridiplantae</taxon>
        <taxon>Streptophyta</taxon>
        <taxon>Embryophyta</taxon>
        <taxon>Tracheophyta</taxon>
        <taxon>Spermatophyta</taxon>
        <taxon>Magnoliopsida</taxon>
        <taxon>Liliopsida</taxon>
        <taxon>Araceae</taxon>
        <taxon>Aroideae</taxon>
        <taxon>Colocasieae</taxon>
        <taxon>Colocasia</taxon>
    </lineage>
</organism>
<sequence length="203" mass="23069">MLCQNFSHLSPSLSLVWRARTAPSLSRPTPHPSPFPFPAFALNADLTLRRSPWRRRPHDADRTLRRSPWGRRPHDAARTTPTAPFADRLGDADRTMPPAPRRPSFFPVLRLPWTPKTLEAKVVAVSDLDLKILEDGDHHPALKVRRDVLRLAGKLGEIRASAFHACCLPFCLLRATKYQGSITTKFLHEKNGEHKYLKEHSLL</sequence>
<name>A0A843XBM9_COLES</name>
<proteinExistence type="predicted"/>
<dbReference type="AlphaFoldDB" id="A0A843XBM9"/>
<evidence type="ECO:0000313" key="3">
    <source>
        <dbReference type="Proteomes" id="UP000652761"/>
    </source>
</evidence>
<keyword evidence="3" id="KW-1185">Reference proteome</keyword>
<evidence type="ECO:0000313" key="2">
    <source>
        <dbReference type="EMBL" id="MQM16647.1"/>
    </source>
</evidence>
<reference evidence="2" key="1">
    <citation type="submission" date="2017-07" db="EMBL/GenBank/DDBJ databases">
        <title>Taro Niue Genome Assembly and Annotation.</title>
        <authorList>
            <person name="Atibalentja N."/>
            <person name="Keating K."/>
            <person name="Fields C.J."/>
        </authorList>
    </citation>
    <scope>NUCLEOTIDE SEQUENCE</scope>
    <source>
        <strain evidence="2">Niue_2</strain>
        <tissue evidence="2">Leaf</tissue>
    </source>
</reference>
<comment type="caution">
    <text evidence="2">The sequence shown here is derived from an EMBL/GenBank/DDBJ whole genome shotgun (WGS) entry which is preliminary data.</text>
</comment>